<dbReference type="AlphaFoldDB" id="A0A5B7IK73"/>
<keyword evidence="5" id="KW-1185">Reference proteome</keyword>
<dbReference type="EMBL" id="VSRR010066837">
    <property type="protein sequence ID" value="MPC84930.1"/>
    <property type="molecule type" value="Genomic_DNA"/>
</dbReference>
<keyword evidence="1" id="KW-1015">Disulfide bond</keyword>
<name>A0A5B7IK73_PORTR</name>
<gene>
    <name evidence="4" type="ORF">E2C01_079684</name>
</gene>
<protein>
    <recommendedName>
        <fullName evidence="3">CD80-like immunoglobulin C2-set domain-containing protein</fullName>
    </recommendedName>
</protein>
<evidence type="ECO:0000256" key="2">
    <source>
        <dbReference type="SAM" id="MobiDB-lite"/>
    </source>
</evidence>
<accession>A0A5B7IK73</accession>
<reference evidence="4 5" key="1">
    <citation type="submission" date="2019-05" db="EMBL/GenBank/DDBJ databases">
        <title>Another draft genome of Portunus trituberculatus and its Hox gene families provides insights of decapod evolution.</title>
        <authorList>
            <person name="Jeong J.-H."/>
            <person name="Song I."/>
            <person name="Kim S."/>
            <person name="Choi T."/>
            <person name="Kim D."/>
            <person name="Ryu S."/>
            <person name="Kim W."/>
        </authorList>
    </citation>
    <scope>NUCLEOTIDE SEQUENCE [LARGE SCALE GENOMIC DNA]</scope>
    <source>
        <tissue evidence="4">Muscle</tissue>
    </source>
</reference>
<feature type="region of interest" description="Disordered" evidence="2">
    <location>
        <begin position="1"/>
        <end position="33"/>
    </location>
</feature>
<proteinExistence type="predicted"/>
<sequence>MVEVTGEDEVLEGGTQLTVTCTSQGGNPPPALT</sequence>
<dbReference type="Proteomes" id="UP000324222">
    <property type="component" value="Unassembled WGS sequence"/>
</dbReference>
<comment type="caution">
    <text evidence="4">The sequence shown here is derived from an EMBL/GenBank/DDBJ whole genome shotgun (WGS) entry which is preliminary data.</text>
</comment>
<evidence type="ECO:0000313" key="4">
    <source>
        <dbReference type="EMBL" id="MPC84930.1"/>
    </source>
</evidence>
<dbReference type="Pfam" id="PF08205">
    <property type="entry name" value="C2-set_2"/>
    <property type="match status" value="1"/>
</dbReference>
<evidence type="ECO:0000259" key="3">
    <source>
        <dbReference type="Pfam" id="PF08205"/>
    </source>
</evidence>
<feature type="compositionally biased region" description="Acidic residues" evidence="2">
    <location>
        <begin position="1"/>
        <end position="11"/>
    </location>
</feature>
<organism evidence="4 5">
    <name type="scientific">Portunus trituberculatus</name>
    <name type="common">Swimming crab</name>
    <name type="synonym">Neptunus trituberculatus</name>
    <dbReference type="NCBI Taxonomy" id="210409"/>
    <lineage>
        <taxon>Eukaryota</taxon>
        <taxon>Metazoa</taxon>
        <taxon>Ecdysozoa</taxon>
        <taxon>Arthropoda</taxon>
        <taxon>Crustacea</taxon>
        <taxon>Multicrustacea</taxon>
        <taxon>Malacostraca</taxon>
        <taxon>Eumalacostraca</taxon>
        <taxon>Eucarida</taxon>
        <taxon>Decapoda</taxon>
        <taxon>Pleocyemata</taxon>
        <taxon>Brachyura</taxon>
        <taxon>Eubrachyura</taxon>
        <taxon>Portunoidea</taxon>
        <taxon>Portunidae</taxon>
        <taxon>Portuninae</taxon>
        <taxon>Portunus</taxon>
    </lineage>
</organism>
<evidence type="ECO:0000313" key="5">
    <source>
        <dbReference type="Proteomes" id="UP000324222"/>
    </source>
</evidence>
<feature type="compositionally biased region" description="Polar residues" evidence="2">
    <location>
        <begin position="15"/>
        <end position="26"/>
    </location>
</feature>
<feature type="domain" description="CD80-like immunoglobulin C2-set" evidence="3">
    <location>
        <begin position="3"/>
        <end position="33"/>
    </location>
</feature>
<dbReference type="InterPro" id="IPR013162">
    <property type="entry name" value="CD80_C2-set"/>
</dbReference>
<evidence type="ECO:0000256" key="1">
    <source>
        <dbReference type="ARBA" id="ARBA00023157"/>
    </source>
</evidence>